<dbReference type="PATRIC" id="fig|1204725.3.peg.2414"/>
<sequence>MKYSYGIVDRKNIRVYQPYLFQKKEDLLIFPGEDFRKWYSNLKEYLDGIYQINAHNCENGRSATITDLNLVQGILNEITFEMENIFNPEKELDLSYYYISTMDEDYKKIKTNFYGRYRYKVDRKVVHVTPELKYMHMMEIVDYAHKLWSQNKDRNRKLKMVENPGD</sequence>
<protein>
    <submittedName>
        <fullName evidence="1">Uncharacterized protein</fullName>
    </submittedName>
</protein>
<accession>K2Q9W0</accession>
<keyword evidence="2" id="KW-1185">Reference proteome</keyword>
<dbReference type="OrthoDB" id="71006at2157"/>
<dbReference type="Proteomes" id="UP000007360">
    <property type="component" value="Unassembled WGS sequence"/>
</dbReference>
<name>K2Q9W0_METFP</name>
<dbReference type="EMBL" id="AMPO01000013">
    <property type="protein sequence ID" value="EKF84736.1"/>
    <property type="molecule type" value="Genomic_DNA"/>
</dbReference>
<dbReference type="AlphaFoldDB" id="K2Q9W0"/>
<reference evidence="1 2" key="1">
    <citation type="journal article" date="2012" name="J. Bacteriol.">
        <title>Draft genome sequence of Methanobacterium formicicum DSM 3637, an archaebacterium isolated from the methane producer amoeba Pelomyxa palustris.</title>
        <authorList>
            <person name="Gutierrez G."/>
        </authorList>
    </citation>
    <scope>NUCLEOTIDE SEQUENCE [LARGE SCALE GENOMIC DNA]</scope>
    <source>
        <strain evidence="2">DSM 3637 / PP1</strain>
    </source>
</reference>
<comment type="caution">
    <text evidence="1">The sequence shown here is derived from an EMBL/GenBank/DDBJ whole genome shotgun (WGS) entry which is preliminary data.</text>
</comment>
<dbReference type="RefSeq" id="WP_004031929.1">
    <property type="nucleotide sequence ID" value="NZ_AMPO01000013.1"/>
</dbReference>
<gene>
    <name evidence="1" type="ORF">A994_12021</name>
</gene>
<evidence type="ECO:0000313" key="1">
    <source>
        <dbReference type="EMBL" id="EKF84736.1"/>
    </source>
</evidence>
<proteinExistence type="predicted"/>
<evidence type="ECO:0000313" key="2">
    <source>
        <dbReference type="Proteomes" id="UP000007360"/>
    </source>
</evidence>
<organism evidence="1 2">
    <name type="scientific">Methanobacterium formicicum (strain DSM 3637 / PP1)</name>
    <dbReference type="NCBI Taxonomy" id="1204725"/>
    <lineage>
        <taxon>Archaea</taxon>
        <taxon>Methanobacteriati</taxon>
        <taxon>Methanobacteriota</taxon>
        <taxon>Methanomada group</taxon>
        <taxon>Methanobacteria</taxon>
        <taxon>Methanobacteriales</taxon>
        <taxon>Methanobacteriaceae</taxon>
        <taxon>Methanobacterium</taxon>
    </lineage>
</organism>